<comment type="caution">
    <text evidence="1">The sequence shown here is derived from an EMBL/GenBank/DDBJ whole genome shotgun (WGS) entry which is preliminary data.</text>
</comment>
<name>A0A0E9MLD4_9SPHN</name>
<reference evidence="1 2" key="1">
    <citation type="submission" date="2015-04" db="EMBL/GenBank/DDBJ databases">
        <title>Whole genome shotgun sequence of Sphingomonas changbaiensis NBRC 104936.</title>
        <authorList>
            <person name="Katano-Makiyama Y."/>
            <person name="Hosoyama A."/>
            <person name="Hashimoto M."/>
            <person name="Noguchi M."/>
            <person name="Tsuchikane K."/>
            <person name="Ohji S."/>
            <person name="Yamazoe A."/>
            <person name="Ichikawa N."/>
            <person name="Kimura A."/>
            <person name="Fujita N."/>
        </authorList>
    </citation>
    <scope>NUCLEOTIDE SEQUENCE [LARGE SCALE GENOMIC DNA]</scope>
    <source>
        <strain evidence="1 2">NBRC 104936</strain>
    </source>
</reference>
<proteinExistence type="predicted"/>
<keyword evidence="2" id="KW-1185">Reference proteome</keyword>
<dbReference type="NCBIfam" id="NF041267">
    <property type="entry name" value="relax_RlxS"/>
    <property type="match status" value="1"/>
</dbReference>
<gene>
    <name evidence="1" type="ORF">SCH01S_16_01110</name>
</gene>
<dbReference type="STRING" id="1219043.SCH01S_16_01110"/>
<dbReference type="OrthoDB" id="9809969at2"/>
<evidence type="ECO:0000313" key="2">
    <source>
        <dbReference type="Proteomes" id="UP000033202"/>
    </source>
</evidence>
<dbReference type="EMBL" id="BBWU01000016">
    <property type="protein sequence ID" value="GAO38592.1"/>
    <property type="molecule type" value="Genomic_DNA"/>
</dbReference>
<evidence type="ECO:0000313" key="1">
    <source>
        <dbReference type="EMBL" id="GAO38592.1"/>
    </source>
</evidence>
<dbReference type="InterPro" id="IPR021795">
    <property type="entry name" value="DUF3363"/>
</dbReference>
<dbReference type="Proteomes" id="UP000033202">
    <property type="component" value="Unassembled WGS sequence"/>
</dbReference>
<sequence>MSDDWFEIWLGRIGQDRSMKGRVRAAVNRAGGMRRGRSRFTGVRIGRGVGVGAMLSSPSYRSGASGRRVIVKARIVRLGGRGAAGAAAHLRYLQRDGTTREGERGTLYGREEGAAIDGKSFLDRGAGDRHQFRFIVAPEDGAEYQPDLKPLVRRWMAQVEHDLGTRLDWVAVDHFNTGHPHAHVIVRGKDDRAKDLVIARSYMTHGLRGRAAELVDLDLGPRSPIEILRAATREVEQERLTGIDRRLARAIGDDGLVRPAHADPIEQSLRAGRLQALGQMGLAMEEGRGAWRLAGDLETTLRRMGERGDIIRTMQREMRVHAPERSPADYMIYDPAQGRVIVGRVLARGLSDEHADRHYVIVDGVDGHSHYVDIGTSPELKPESSVVRVRPSSMEPRAVDRTIAAVAAINGGKYSIDLHLRHDPNASQAFAEAHVRRLEAIRRLTGAVEREPDGSWLIASDHLARVEDYERRRAQRQPVLIETLSHRPIEQLHAHDGATWLDRELVSPERRELGRGCGAEVRKALALRQQWLVEQQLAEVEGDTVFLRRNLIATLQQRELRRVAGQLSRELGLDFVEARAGEEVRGRYARSVRIGDTKFALIERSHEFTLVPWRPTLERAVGKQVSGIMRESGISWTIGRDRGGPTIGI</sequence>
<accession>A0A0E9MLD4</accession>
<dbReference type="Pfam" id="PF11843">
    <property type="entry name" value="DUF3363"/>
    <property type="match status" value="1"/>
</dbReference>
<organism evidence="1 2">
    <name type="scientific">Sphingomonas changbaiensis NBRC 104936</name>
    <dbReference type="NCBI Taxonomy" id="1219043"/>
    <lineage>
        <taxon>Bacteria</taxon>
        <taxon>Pseudomonadati</taxon>
        <taxon>Pseudomonadota</taxon>
        <taxon>Alphaproteobacteria</taxon>
        <taxon>Sphingomonadales</taxon>
        <taxon>Sphingomonadaceae</taxon>
        <taxon>Sphingomonas</taxon>
    </lineage>
</organism>
<protein>
    <recommendedName>
        <fullName evidence="3">Conjugal transfer protein TraI</fullName>
    </recommendedName>
</protein>
<evidence type="ECO:0008006" key="3">
    <source>
        <dbReference type="Google" id="ProtNLM"/>
    </source>
</evidence>
<dbReference type="RefSeq" id="WP_046347432.1">
    <property type="nucleotide sequence ID" value="NZ_BBWU01000016.1"/>
</dbReference>
<dbReference type="AlphaFoldDB" id="A0A0E9MLD4"/>